<feature type="domain" description="HTH tetR-type" evidence="6">
    <location>
        <begin position="27"/>
        <end position="87"/>
    </location>
</feature>
<dbReference type="RefSeq" id="WP_148069104.1">
    <property type="nucleotide sequence ID" value="NZ_VRZA01000005.1"/>
</dbReference>
<keyword evidence="8" id="KW-1185">Reference proteome</keyword>
<dbReference type="PROSITE" id="PS50977">
    <property type="entry name" value="HTH_TETR_2"/>
    <property type="match status" value="1"/>
</dbReference>
<dbReference type="InterPro" id="IPR001647">
    <property type="entry name" value="HTH_TetR"/>
</dbReference>
<gene>
    <name evidence="7" type="ORF">FV139_14090</name>
</gene>
<reference evidence="7 8" key="1">
    <citation type="submission" date="2019-08" db="EMBL/GenBank/DDBJ databases">
        <title>Parahaliea maris sp. nov., isolated from the surface seawater.</title>
        <authorList>
            <person name="Liu Y."/>
        </authorList>
    </citation>
    <scope>NUCLEOTIDE SEQUENCE [LARGE SCALE GENOMIC DNA]</scope>
    <source>
        <strain evidence="7 8">HSLHS9</strain>
    </source>
</reference>
<evidence type="ECO:0000313" key="7">
    <source>
        <dbReference type="EMBL" id="TXS91864.1"/>
    </source>
</evidence>
<protein>
    <submittedName>
        <fullName evidence="7">TetR/AcrR family transcriptional regulator</fullName>
    </submittedName>
</protein>
<dbReference type="InterPro" id="IPR009057">
    <property type="entry name" value="Homeodomain-like_sf"/>
</dbReference>
<dbReference type="InterPro" id="IPR050109">
    <property type="entry name" value="HTH-type_TetR-like_transc_reg"/>
</dbReference>
<keyword evidence="1" id="KW-0805">Transcription regulation</keyword>
<dbReference type="PRINTS" id="PR00455">
    <property type="entry name" value="HTHTETR"/>
</dbReference>
<dbReference type="GO" id="GO:0003700">
    <property type="term" value="F:DNA-binding transcription factor activity"/>
    <property type="evidence" value="ECO:0007669"/>
    <property type="project" value="TreeGrafter"/>
</dbReference>
<evidence type="ECO:0000256" key="5">
    <source>
        <dbReference type="SAM" id="MobiDB-lite"/>
    </source>
</evidence>
<dbReference type="PANTHER" id="PTHR30055">
    <property type="entry name" value="HTH-TYPE TRANSCRIPTIONAL REGULATOR RUTR"/>
    <property type="match status" value="1"/>
</dbReference>
<dbReference type="Proteomes" id="UP000321039">
    <property type="component" value="Unassembled WGS sequence"/>
</dbReference>
<feature type="region of interest" description="Disordered" evidence="5">
    <location>
        <begin position="1"/>
        <end position="28"/>
    </location>
</feature>
<sequence>MVSKATVKRLSSQTQQYAREPKQNRSKASLERLLSSASEILAERGYNEFTLQEASKRAKVSIGSIYNRFSGKDDLIREVHARELGVMEVETAVLINELRRKELQLRQLVPAITKEFGMLLKRHSKILRPLMGIASVDEVVAKRGKMHFAQNVGDFERLLLERKSEIRQENPERAVSICFQIIYASLSRHLGLGTEPEIIGEGDWDTLLDDLSRVSLHFLLGHPDQLKAEPSATG</sequence>
<evidence type="ECO:0000256" key="3">
    <source>
        <dbReference type="ARBA" id="ARBA00023163"/>
    </source>
</evidence>
<dbReference type="EMBL" id="VRZA01000005">
    <property type="protein sequence ID" value="TXS91864.1"/>
    <property type="molecule type" value="Genomic_DNA"/>
</dbReference>
<dbReference type="Pfam" id="PF00440">
    <property type="entry name" value="TetR_N"/>
    <property type="match status" value="1"/>
</dbReference>
<name>A0A5C8ZVS5_9GAMM</name>
<dbReference type="Gene3D" id="1.10.357.10">
    <property type="entry name" value="Tetracycline Repressor, domain 2"/>
    <property type="match status" value="1"/>
</dbReference>
<evidence type="ECO:0000256" key="4">
    <source>
        <dbReference type="PROSITE-ProRule" id="PRU00335"/>
    </source>
</evidence>
<dbReference type="PANTHER" id="PTHR30055:SF234">
    <property type="entry name" value="HTH-TYPE TRANSCRIPTIONAL REGULATOR BETI"/>
    <property type="match status" value="1"/>
</dbReference>
<dbReference type="AlphaFoldDB" id="A0A5C8ZVS5"/>
<keyword evidence="2 4" id="KW-0238">DNA-binding</keyword>
<dbReference type="GO" id="GO:0000976">
    <property type="term" value="F:transcription cis-regulatory region binding"/>
    <property type="evidence" value="ECO:0007669"/>
    <property type="project" value="TreeGrafter"/>
</dbReference>
<organism evidence="7 8">
    <name type="scientific">Parahaliea maris</name>
    <dbReference type="NCBI Taxonomy" id="2716870"/>
    <lineage>
        <taxon>Bacteria</taxon>
        <taxon>Pseudomonadati</taxon>
        <taxon>Pseudomonadota</taxon>
        <taxon>Gammaproteobacteria</taxon>
        <taxon>Cellvibrionales</taxon>
        <taxon>Halieaceae</taxon>
        <taxon>Parahaliea</taxon>
    </lineage>
</organism>
<evidence type="ECO:0000259" key="6">
    <source>
        <dbReference type="PROSITE" id="PS50977"/>
    </source>
</evidence>
<feature type="DNA-binding region" description="H-T-H motif" evidence="4">
    <location>
        <begin position="50"/>
        <end position="69"/>
    </location>
</feature>
<keyword evidence="3" id="KW-0804">Transcription</keyword>
<proteinExistence type="predicted"/>
<evidence type="ECO:0000313" key="8">
    <source>
        <dbReference type="Proteomes" id="UP000321039"/>
    </source>
</evidence>
<accession>A0A5C8ZVS5</accession>
<evidence type="ECO:0000256" key="1">
    <source>
        <dbReference type="ARBA" id="ARBA00023015"/>
    </source>
</evidence>
<comment type="caution">
    <text evidence="7">The sequence shown here is derived from an EMBL/GenBank/DDBJ whole genome shotgun (WGS) entry which is preliminary data.</text>
</comment>
<dbReference type="SUPFAM" id="SSF46689">
    <property type="entry name" value="Homeodomain-like"/>
    <property type="match status" value="1"/>
</dbReference>
<evidence type="ECO:0000256" key="2">
    <source>
        <dbReference type="ARBA" id="ARBA00023125"/>
    </source>
</evidence>